<dbReference type="InterPro" id="IPR039723">
    <property type="entry name" value="Vps71/ZNHIT1"/>
</dbReference>
<feature type="region of interest" description="Disordered" evidence="5">
    <location>
        <begin position="34"/>
        <end position="64"/>
    </location>
</feature>
<evidence type="ECO:0000313" key="7">
    <source>
        <dbReference type="EMBL" id="ODV68575.1"/>
    </source>
</evidence>
<evidence type="ECO:0000313" key="8">
    <source>
        <dbReference type="Proteomes" id="UP000095085"/>
    </source>
</evidence>
<evidence type="ECO:0000256" key="4">
    <source>
        <dbReference type="PROSITE-ProRule" id="PRU00453"/>
    </source>
</evidence>
<evidence type="ECO:0000256" key="3">
    <source>
        <dbReference type="ARBA" id="ARBA00022833"/>
    </source>
</evidence>
<dbReference type="EMBL" id="KV454539">
    <property type="protein sequence ID" value="ODV68575.1"/>
    <property type="molecule type" value="Genomic_DNA"/>
</dbReference>
<dbReference type="GeneID" id="30995335"/>
<dbReference type="GO" id="GO:0006338">
    <property type="term" value="P:chromatin remodeling"/>
    <property type="evidence" value="ECO:0007669"/>
    <property type="project" value="InterPro"/>
</dbReference>
<reference evidence="8" key="1">
    <citation type="submission" date="2016-05" db="EMBL/GenBank/DDBJ databases">
        <title>Comparative genomics of biotechnologically important yeasts.</title>
        <authorList>
            <consortium name="DOE Joint Genome Institute"/>
            <person name="Riley R."/>
            <person name="Haridas S."/>
            <person name="Wolfe K.H."/>
            <person name="Lopes M.R."/>
            <person name="Hittinger C.T."/>
            <person name="Goker M."/>
            <person name="Salamov A."/>
            <person name="Wisecaver J."/>
            <person name="Long T.M."/>
            <person name="Aerts A.L."/>
            <person name="Barry K."/>
            <person name="Choi C."/>
            <person name="Clum A."/>
            <person name="Coughlan A.Y."/>
            <person name="Deshpande S."/>
            <person name="Douglass A.P."/>
            <person name="Hanson S.J."/>
            <person name="Klenk H.-P."/>
            <person name="Labutti K."/>
            <person name="Lapidus A."/>
            <person name="Lindquist E."/>
            <person name="Lipzen A."/>
            <person name="Meier-Kolthoff J.P."/>
            <person name="Ohm R.A."/>
            <person name="Otillar R.P."/>
            <person name="Pangilinan J."/>
            <person name="Peng Y."/>
            <person name="Rokas A."/>
            <person name="Rosa C.A."/>
            <person name="Scheuner C."/>
            <person name="Sibirny A.A."/>
            <person name="Slot J.C."/>
            <person name="Stielow J.B."/>
            <person name="Sun H."/>
            <person name="Kurtzman C.P."/>
            <person name="Blackwell M."/>
            <person name="Grigoriev I.V."/>
            <person name="Jeffries T.W."/>
        </authorList>
    </citation>
    <scope>NUCLEOTIDE SEQUENCE [LARGE SCALE GENOMIC DNA]</scope>
    <source>
        <strain evidence="8">NRRL Y-1933</strain>
    </source>
</reference>
<protein>
    <recommendedName>
        <fullName evidence="6">HIT-type domain-containing protein</fullName>
    </recommendedName>
</protein>
<dbReference type="RefSeq" id="XP_020077642.1">
    <property type="nucleotide sequence ID" value="XM_020220785.1"/>
</dbReference>
<sequence>MLVEEVPKSSKSGNSTVYFSSLINLTARPSAFSGINSIQRDGSPQLGQEQEDGNDQPNNSRMSKNRAKVNYNLNDLMNAQTQTNNNVTNRNTPLKSSQQIQLEKIATRRMNELNRETPSSSFDLPKNFSYQSVHSKNKSLIDKKSRLGNTPTTKKILAARRNLNSYFEEERNLMSVNSILSVHYQFLEGDSTIAEPPSKKQKNVQRFKPFKPRLKLCCICGLNSPYSRCTLCGLFSCSVKCNRLHQESRCI</sequence>
<dbReference type="PANTHER" id="PTHR13093">
    <property type="entry name" value="ZINC FINGER HIT DOMAIN CONTAINING PROTEIN 1"/>
    <property type="match status" value="1"/>
</dbReference>
<dbReference type="PROSITE" id="PS51083">
    <property type="entry name" value="ZF_HIT"/>
    <property type="match status" value="1"/>
</dbReference>
<dbReference type="OrthoDB" id="406844at2759"/>
<evidence type="ECO:0000256" key="5">
    <source>
        <dbReference type="SAM" id="MobiDB-lite"/>
    </source>
</evidence>
<evidence type="ECO:0000259" key="6">
    <source>
        <dbReference type="PROSITE" id="PS51083"/>
    </source>
</evidence>
<accession>A0A1E4RNA2</accession>
<dbReference type="Proteomes" id="UP000095085">
    <property type="component" value="Unassembled WGS sequence"/>
</dbReference>
<keyword evidence="3" id="KW-0862">Zinc</keyword>
<proteinExistence type="predicted"/>
<feature type="compositionally biased region" description="Polar residues" evidence="5">
    <location>
        <begin position="34"/>
        <end position="48"/>
    </location>
</feature>
<feature type="domain" description="HIT-type" evidence="6">
    <location>
        <begin position="217"/>
        <end position="250"/>
    </location>
</feature>
<dbReference type="InterPro" id="IPR007529">
    <property type="entry name" value="Znf_HIT"/>
</dbReference>
<gene>
    <name evidence="7" type="ORF">HYPBUDRAFT_151992</name>
</gene>
<evidence type="ECO:0000256" key="2">
    <source>
        <dbReference type="ARBA" id="ARBA00022771"/>
    </source>
</evidence>
<dbReference type="GO" id="GO:0008270">
    <property type="term" value="F:zinc ion binding"/>
    <property type="evidence" value="ECO:0007669"/>
    <property type="project" value="UniProtKB-UniRule"/>
</dbReference>
<keyword evidence="2 4" id="KW-0863">Zinc-finger</keyword>
<evidence type="ECO:0000256" key="1">
    <source>
        <dbReference type="ARBA" id="ARBA00022723"/>
    </source>
</evidence>
<keyword evidence="1" id="KW-0479">Metal-binding</keyword>
<dbReference type="GO" id="GO:0005634">
    <property type="term" value="C:nucleus"/>
    <property type="evidence" value="ECO:0007669"/>
    <property type="project" value="UniProtKB-ARBA"/>
</dbReference>
<dbReference type="STRING" id="984485.A0A1E4RNA2"/>
<organism evidence="7 8">
    <name type="scientific">Hyphopichia burtonii NRRL Y-1933</name>
    <dbReference type="NCBI Taxonomy" id="984485"/>
    <lineage>
        <taxon>Eukaryota</taxon>
        <taxon>Fungi</taxon>
        <taxon>Dikarya</taxon>
        <taxon>Ascomycota</taxon>
        <taxon>Saccharomycotina</taxon>
        <taxon>Pichiomycetes</taxon>
        <taxon>Debaryomycetaceae</taxon>
        <taxon>Hyphopichia</taxon>
    </lineage>
</organism>
<dbReference type="CDD" id="cd21437">
    <property type="entry name" value="zf-HIT_ZNHIT1_like"/>
    <property type="match status" value="1"/>
</dbReference>
<name>A0A1E4RNA2_9ASCO</name>
<keyword evidence="8" id="KW-1185">Reference proteome</keyword>
<dbReference type="AlphaFoldDB" id="A0A1E4RNA2"/>